<dbReference type="Proteomes" id="UP001634007">
    <property type="component" value="Unassembled WGS sequence"/>
</dbReference>
<dbReference type="EMBL" id="JBJKBG010000002">
    <property type="protein sequence ID" value="KAL3751730.1"/>
    <property type="molecule type" value="Genomic_DNA"/>
</dbReference>
<feature type="domain" description="BURP" evidence="8">
    <location>
        <begin position="158"/>
        <end position="372"/>
    </location>
</feature>
<evidence type="ECO:0000256" key="6">
    <source>
        <dbReference type="ARBA" id="ARBA00023180"/>
    </source>
</evidence>
<dbReference type="PANTHER" id="PTHR31458:SF2">
    <property type="entry name" value="POLYGALACTURONASE 1 BETA-LIKE PROTEIN 2"/>
    <property type="match status" value="1"/>
</dbReference>
<name>A0ABD3LIV4_EUCGL</name>
<evidence type="ECO:0000256" key="7">
    <source>
        <dbReference type="SAM" id="SignalP"/>
    </source>
</evidence>
<dbReference type="InterPro" id="IPR004873">
    <property type="entry name" value="BURP_dom"/>
</dbReference>
<dbReference type="SMART" id="SM01045">
    <property type="entry name" value="BURP"/>
    <property type="match status" value="1"/>
</dbReference>
<gene>
    <name evidence="9" type="ORF">ACJRO7_012547</name>
</gene>
<keyword evidence="5 7" id="KW-0732">Signal</keyword>
<dbReference type="InterPro" id="IPR051897">
    <property type="entry name" value="PG-associated_BURP"/>
</dbReference>
<keyword evidence="4" id="KW-0052">Apoplast</keyword>
<evidence type="ECO:0000259" key="8">
    <source>
        <dbReference type="PROSITE" id="PS51277"/>
    </source>
</evidence>
<evidence type="ECO:0000256" key="3">
    <source>
        <dbReference type="ARBA" id="ARBA00022512"/>
    </source>
</evidence>
<evidence type="ECO:0000256" key="5">
    <source>
        <dbReference type="ARBA" id="ARBA00022729"/>
    </source>
</evidence>
<keyword evidence="6" id="KW-0325">Glycoprotein</keyword>
<feature type="chain" id="PRO_5044774950" description="BURP domain-containing protein" evidence="7">
    <location>
        <begin position="33"/>
        <end position="374"/>
    </location>
</feature>
<sequence length="374" mass="40680">MHNSFSTMALTSLLHLLLLLSSLHVLATVARATPGADSLAGEANSISPKAYLVHYWNKQITNNLPKPPILFSKGSPLTAASATIFAEFVAKGAISDHLLSFCEEAQLLCFMNSSSDGVAATNDRKAYQKGYGGPPAPPDTIVATDDMKVNGGVEQGEFFRESMLKSGNVIPMPDIRDNLPKRSFLPRCISSELPFSTSKLAELKQIFHAIENSAMGKIMAQTLGECEGAGVQDETKRCVASIEDMIDFATSVLGHDVMVRSTESARGSKQEVLIGLVKRIEGSEVSKPVACHQSLFPYIVYYCHAFPNVRVYEADILDPKSKAKINHGVAICHMNTSTWSPTHESFLLLGSGPGQIEVCHWMYENSLIWTIAKS</sequence>
<comment type="caution">
    <text evidence="9">The sequence shown here is derived from an EMBL/GenBank/DDBJ whole genome shotgun (WGS) entry which is preliminary data.</text>
</comment>
<keyword evidence="3" id="KW-0964">Secreted</keyword>
<evidence type="ECO:0000313" key="9">
    <source>
        <dbReference type="EMBL" id="KAL3751730.1"/>
    </source>
</evidence>
<dbReference type="AlphaFoldDB" id="A0ABD3LIV4"/>
<evidence type="ECO:0000313" key="10">
    <source>
        <dbReference type="Proteomes" id="UP001634007"/>
    </source>
</evidence>
<evidence type="ECO:0000256" key="4">
    <source>
        <dbReference type="ARBA" id="ARBA00022523"/>
    </source>
</evidence>
<evidence type="ECO:0000256" key="2">
    <source>
        <dbReference type="ARBA" id="ARBA00004271"/>
    </source>
</evidence>
<comment type="subcellular location">
    <subcellularLocation>
        <location evidence="1">Secreted</location>
        <location evidence="1">Cell wall</location>
    </subcellularLocation>
    <subcellularLocation>
        <location evidence="2">Secreted</location>
        <location evidence="2">Extracellular space</location>
        <location evidence="2">Apoplast</location>
    </subcellularLocation>
</comment>
<proteinExistence type="predicted"/>
<dbReference type="Pfam" id="PF03181">
    <property type="entry name" value="BURP"/>
    <property type="match status" value="1"/>
</dbReference>
<evidence type="ECO:0000256" key="1">
    <source>
        <dbReference type="ARBA" id="ARBA00004191"/>
    </source>
</evidence>
<keyword evidence="10" id="KW-1185">Reference proteome</keyword>
<keyword evidence="3" id="KW-0134">Cell wall</keyword>
<organism evidence="9 10">
    <name type="scientific">Eucalyptus globulus</name>
    <name type="common">Tasmanian blue gum</name>
    <dbReference type="NCBI Taxonomy" id="34317"/>
    <lineage>
        <taxon>Eukaryota</taxon>
        <taxon>Viridiplantae</taxon>
        <taxon>Streptophyta</taxon>
        <taxon>Embryophyta</taxon>
        <taxon>Tracheophyta</taxon>
        <taxon>Spermatophyta</taxon>
        <taxon>Magnoliopsida</taxon>
        <taxon>eudicotyledons</taxon>
        <taxon>Gunneridae</taxon>
        <taxon>Pentapetalae</taxon>
        <taxon>rosids</taxon>
        <taxon>malvids</taxon>
        <taxon>Myrtales</taxon>
        <taxon>Myrtaceae</taxon>
        <taxon>Myrtoideae</taxon>
        <taxon>Eucalypteae</taxon>
        <taxon>Eucalyptus</taxon>
    </lineage>
</organism>
<dbReference type="GO" id="GO:0048046">
    <property type="term" value="C:apoplast"/>
    <property type="evidence" value="ECO:0007669"/>
    <property type="project" value="UniProtKB-SubCell"/>
</dbReference>
<protein>
    <recommendedName>
        <fullName evidence="8">BURP domain-containing protein</fullName>
    </recommendedName>
</protein>
<dbReference type="PROSITE" id="PS51277">
    <property type="entry name" value="BURP"/>
    <property type="match status" value="1"/>
</dbReference>
<feature type="signal peptide" evidence="7">
    <location>
        <begin position="1"/>
        <end position="32"/>
    </location>
</feature>
<accession>A0ABD3LIV4</accession>
<dbReference type="PANTHER" id="PTHR31458">
    <property type="entry name" value="POLYGALACTURONASE 1 BETA-LIKE PROTEIN 2"/>
    <property type="match status" value="1"/>
</dbReference>
<reference evidence="9 10" key="1">
    <citation type="submission" date="2024-11" db="EMBL/GenBank/DDBJ databases">
        <title>Chromosome-level genome assembly of Eucalyptus globulus Labill. provides insights into its genome evolution.</title>
        <authorList>
            <person name="Li X."/>
        </authorList>
    </citation>
    <scope>NUCLEOTIDE SEQUENCE [LARGE SCALE GENOMIC DNA]</scope>
    <source>
        <strain evidence="9">CL2024</strain>
        <tissue evidence="9">Fresh tender leaves</tissue>
    </source>
</reference>